<feature type="coiled-coil region" evidence="1">
    <location>
        <begin position="12"/>
        <end position="39"/>
    </location>
</feature>
<reference evidence="2" key="1">
    <citation type="submission" date="2022-11" db="EMBL/GenBank/DDBJ databases">
        <title>Centuries of genome instability and evolution in soft-shell clam transmissible cancer (bioRxiv).</title>
        <authorList>
            <person name="Hart S.F.M."/>
            <person name="Yonemitsu M.A."/>
            <person name="Giersch R.M."/>
            <person name="Beal B.F."/>
            <person name="Arriagada G."/>
            <person name="Davis B.W."/>
            <person name="Ostrander E.A."/>
            <person name="Goff S.P."/>
            <person name="Metzger M.J."/>
        </authorList>
    </citation>
    <scope>NUCLEOTIDE SEQUENCE</scope>
    <source>
        <strain evidence="2">MELC-2E11</strain>
        <tissue evidence="2">Siphon/mantle</tissue>
    </source>
</reference>
<evidence type="ECO:0000313" key="2">
    <source>
        <dbReference type="EMBL" id="WAR19791.1"/>
    </source>
</evidence>
<feature type="coiled-coil region" evidence="1">
    <location>
        <begin position="135"/>
        <end position="169"/>
    </location>
</feature>
<organism evidence="2 3">
    <name type="scientific">Mya arenaria</name>
    <name type="common">Soft-shell clam</name>
    <dbReference type="NCBI Taxonomy" id="6604"/>
    <lineage>
        <taxon>Eukaryota</taxon>
        <taxon>Metazoa</taxon>
        <taxon>Spiralia</taxon>
        <taxon>Lophotrochozoa</taxon>
        <taxon>Mollusca</taxon>
        <taxon>Bivalvia</taxon>
        <taxon>Autobranchia</taxon>
        <taxon>Heteroconchia</taxon>
        <taxon>Euheterodonta</taxon>
        <taxon>Imparidentia</taxon>
        <taxon>Neoheterodontei</taxon>
        <taxon>Myida</taxon>
        <taxon>Myoidea</taxon>
        <taxon>Myidae</taxon>
        <taxon>Mya</taxon>
    </lineage>
</organism>
<dbReference type="Proteomes" id="UP001164746">
    <property type="component" value="Chromosome 11"/>
</dbReference>
<name>A0ABY7FGC5_MYAAR</name>
<keyword evidence="1" id="KW-0175">Coiled coil</keyword>
<accession>A0ABY7FGC5</accession>
<gene>
    <name evidence="2" type="ORF">MAR_001629</name>
</gene>
<proteinExistence type="predicted"/>
<dbReference type="EMBL" id="CP111022">
    <property type="protein sequence ID" value="WAR19791.1"/>
    <property type="molecule type" value="Genomic_DNA"/>
</dbReference>
<evidence type="ECO:0000256" key="1">
    <source>
        <dbReference type="SAM" id="Coils"/>
    </source>
</evidence>
<sequence>MSTEVLADHMTITEMQATLEQAERKFRRACDQIVFLNERLSGCQFRYKKARNNNRKSFRYPLRMRLAVVEGIRDMYYDYATKKVEEIEHLRKVLATYVIDDIYMSDEEPAWNHTSNTILSPKTTTKLTITMSTEVLEDLMTIAELQATLEQAERKFRRACDQIVILNERLLSCQFRYKKARNNNRKSLRYPLRLRLAVVEGIRNMYYDYATQKVEEIGRLRNVLAEFVIDDIDMSDEEPADN</sequence>
<keyword evidence="3" id="KW-1185">Reference proteome</keyword>
<evidence type="ECO:0000313" key="3">
    <source>
        <dbReference type="Proteomes" id="UP001164746"/>
    </source>
</evidence>
<protein>
    <submittedName>
        <fullName evidence="2">Uncharacterized protein</fullName>
    </submittedName>
</protein>